<accession>A0A8H5AS25</accession>
<dbReference type="InterPro" id="IPR051610">
    <property type="entry name" value="GPI/OXD"/>
</dbReference>
<evidence type="ECO:0000256" key="2">
    <source>
        <dbReference type="PIRSR" id="PIRSR617774-1"/>
    </source>
</evidence>
<feature type="active site" description="Proton donor" evidence="2">
    <location>
        <position position="385"/>
    </location>
</feature>
<dbReference type="InterPro" id="IPR011051">
    <property type="entry name" value="RmlC_Cupin_sf"/>
</dbReference>
<dbReference type="SUPFAM" id="SSF51182">
    <property type="entry name" value="RmlC-like cupins"/>
    <property type="match status" value="1"/>
</dbReference>
<dbReference type="CDD" id="cd20305">
    <property type="entry name" value="cupin_OxDC_C"/>
    <property type="match status" value="1"/>
</dbReference>
<evidence type="ECO:0000256" key="1">
    <source>
        <dbReference type="ARBA" id="ARBA00022723"/>
    </source>
</evidence>
<dbReference type="NCBIfam" id="TIGR03404">
    <property type="entry name" value="bicupin_oxalic"/>
    <property type="match status" value="1"/>
</dbReference>
<dbReference type="SMART" id="SM00835">
    <property type="entry name" value="Cupin_1"/>
    <property type="match status" value="2"/>
</dbReference>
<feature type="binding site" evidence="3">
    <location>
        <position position="325"/>
    </location>
    <ligand>
        <name>Mn(2+)</name>
        <dbReference type="ChEBI" id="CHEBI:29035"/>
        <label>2</label>
    </ligand>
</feature>
<keyword evidence="7" id="KW-1185">Reference proteome</keyword>
<keyword evidence="4" id="KW-0732">Signal</keyword>
<organism evidence="6 7">
    <name type="scientific">Psilocybe cf. subviscida</name>
    <dbReference type="NCBI Taxonomy" id="2480587"/>
    <lineage>
        <taxon>Eukaryota</taxon>
        <taxon>Fungi</taxon>
        <taxon>Dikarya</taxon>
        <taxon>Basidiomycota</taxon>
        <taxon>Agaricomycotina</taxon>
        <taxon>Agaricomycetes</taxon>
        <taxon>Agaricomycetidae</taxon>
        <taxon>Agaricales</taxon>
        <taxon>Agaricineae</taxon>
        <taxon>Strophariaceae</taxon>
        <taxon>Psilocybe</taxon>
    </lineage>
</organism>
<feature type="domain" description="Cupin type-1" evidence="5">
    <location>
        <begin position="283"/>
        <end position="421"/>
    </location>
</feature>
<feature type="binding site" evidence="3">
    <location>
        <position position="146"/>
    </location>
    <ligand>
        <name>Mn(2+)</name>
        <dbReference type="ChEBI" id="CHEBI:29035"/>
        <label>1</label>
    </ligand>
</feature>
<dbReference type="InterPro" id="IPR006045">
    <property type="entry name" value="Cupin_1"/>
</dbReference>
<dbReference type="InterPro" id="IPR014710">
    <property type="entry name" value="RmlC-like_jellyroll"/>
</dbReference>
<dbReference type="GO" id="GO:0033609">
    <property type="term" value="P:oxalate metabolic process"/>
    <property type="evidence" value="ECO:0007669"/>
    <property type="project" value="InterPro"/>
</dbReference>
<keyword evidence="3" id="KW-0464">Manganese</keyword>
<comment type="caution">
    <text evidence="6">The sequence shown here is derived from an EMBL/GenBank/DDBJ whole genome shotgun (WGS) entry which is preliminary data.</text>
</comment>
<evidence type="ECO:0000313" key="6">
    <source>
        <dbReference type="EMBL" id="KAF5309864.1"/>
    </source>
</evidence>
<proteinExistence type="predicted"/>
<feature type="binding site" evidence="3">
    <location>
        <position position="371"/>
    </location>
    <ligand>
        <name>Mn(2+)</name>
        <dbReference type="ChEBI" id="CHEBI:29035"/>
        <label>2</label>
    </ligand>
</feature>
<dbReference type="Gene3D" id="2.60.120.10">
    <property type="entry name" value="Jelly Rolls"/>
    <property type="match status" value="2"/>
</dbReference>
<feature type="domain" description="Cupin type-1" evidence="5">
    <location>
        <begin position="101"/>
        <end position="243"/>
    </location>
</feature>
<dbReference type="AlphaFoldDB" id="A0A8H5AS25"/>
<evidence type="ECO:0000256" key="3">
    <source>
        <dbReference type="PIRSR" id="PIRSR617774-2"/>
    </source>
</evidence>
<feature type="signal peptide" evidence="4">
    <location>
        <begin position="1"/>
        <end position="18"/>
    </location>
</feature>
<dbReference type="PANTHER" id="PTHR35848:SF9">
    <property type="entry name" value="SLL1358 PROTEIN"/>
    <property type="match status" value="1"/>
</dbReference>
<dbReference type="Pfam" id="PF00190">
    <property type="entry name" value="Cupin_1"/>
    <property type="match status" value="2"/>
</dbReference>
<gene>
    <name evidence="6" type="ORF">D9619_010504</name>
</gene>
<keyword evidence="1 3" id="KW-0479">Metal-binding</keyword>
<name>A0A8H5AS25_9AGAR</name>
<comment type="cofactor">
    <cofactor evidence="3">
        <name>Mn(2+)</name>
        <dbReference type="ChEBI" id="CHEBI:29035"/>
    </cofactor>
    <text evidence="3">Binds 2 manganese ions per subunit.</text>
</comment>
<evidence type="ECO:0000259" key="5">
    <source>
        <dbReference type="SMART" id="SM00835"/>
    </source>
</evidence>
<dbReference type="EMBL" id="JAACJJ010000058">
    <property type="protein sequence ID" value="KAF5309864.1"/>
    <property type="molecule type" value="Genomic_DNA"/>
</dbReference>
<protein>
    <recommendedName>
        <fullName evidence="5">Cupin type-1 domain-containing protein</fullName>
    </recommendedName>
</protein>
<dbReference type="CDD" id="cd20304">
    <property type="entry name" value="cupin_OxDC_N"/>
    <property type="match status" value="1"/>
</dbReference>
<dbReference type="GO" id="GO:0046872">
    <property type="term" value="F:metal ion binding"/>
    <property type="evidence" value="ECO:0007669"/>
    <property type="project" value="UniProtKB-KW"/>
</dbReference>
<dbReference type="Proteomes" id="UP000567179">
    <property type="component" value="Unassembled WGS sequence"/>
</dbReference>
<feature type="binding site" evidence="3">
    <location>
        <position position="332"/>
    </location>
    <ligand>
        <name>Mn(2+)</name>
        <dbReference type="ChEBI" id="CHEBI:29035"/>
        <label>2</label>
    </ligand>
</feature>
<sequence>MWHSLVAVSVLFLQQSAALVAPARLSKHEVSLQPDVPYASSDPNRVLWTPTKPVKQPKPERAGLGGTIQGPQNVPLELQNADLLGAPTTDHGSVGNFKWPFSFSHTKLKDGGWTRQQTVKDMPLATDIAGVNMRLKPGAIRELHWHTAAEWAYVLKGDLRVSTVTPDGDIWLGDTEGDLWYFPAGNPHSIQAKDTSPDGAEFLLIFDQGDFSEDNTFLLTDWLAHVPKSVIAKNFGLADNIAAFDHIPAEELYIFPSIPPPDDVKEDMVVPNDTPNPFTFEFSKVVPELKPAGTVKIVDSRTFNVSKNIAAAEVELEVGGLRELHWHPTQPEWTFFISGQARITLFASQSNAATYDFFPGDVAYIPPSFGHYIENIGDTPLRFLEVLKSERFQDISLSQWLALTPPELVKAHLGFSDEVIGHLTKVKQTLVK</sequence>
<dbReference type="PANTHER" id="PTHR35848">
    <property type="entry name" value="OXALATE-BINDING PROTEIN"/>
    <property type="match status" value="1"/>
</dbReference>
<feature type="binding site" evidence="3">
    <location>
        <position position="327"/>
    </location>
    <ligand>
        <name>Mn(2+)</name>
        <dbReference type="ChEBI" id="CHEBI:29035"/>
        <label>2</label>
    </ligand>
</feature>
<feature type="chain" id="PRO_5034092703" description="Cupin type-1 domain-containing protein" evidence="4">
    <location>
        <begin position="19"/>
        <end position="432"/>
    </location>
</feature>
<evidence type="ECO:0000313" key="7">
    <source>
        <dbReference type="Proteomes" id="UP000567179"/>
    </source>
</evidence>
<dbReference type="OrthoDB" id="10263073at2759"/>
<dbReference type="InterPro" id="IPR017774">
    <property type="entry name" value="Bicupin_oxalate_deCO2ase/Oxase"/>
</dbReference>
<feature type="binding site" evidence="3">
    <location>
        <position position="150"/>
    </location>
    <ligand>
        <name>Mn(2+)</name>
        <dbReference type="ChEBI" id="CHEBI:29035"/>
        <label>1</label>
    </ligand>
</feature>
<feature type="binding site" evidence="3">
    <location>
        <position position="188"/>
    </location>
    <ligand>
        <name>Mn(2+)</name>
        <dbReference type="ChEBI" id="CHEBI:29035"/>
        <label>1</label>
    </ligand>
</feature>
<evidence type="ECO:0000256" key="4">
    <source>
        <dbReference type="SAM" id="SignalP"/>
    </source>
</evidence>
<reference evidence="6 7" key="1">
    <citation type="journal article" date="2020" name="ISME J.">
        <title>Uncovering the hidden diversity of litter-decomposition mechanisms in mushroom-forming fungi.</title>
        <authorList>
            <person name="Floudas D."/>
            <person name="Bentzer J."/>
            <person name="Ahren D."/>
            <person name="Johansson T."/>
            <person name="Persson P."/>
            <person name="Tunlid A."/>
        </authorList>
    </citation>
    <scope>NUCLEOTIDE SEQUENCE [LARGE SCALE GENOMIC DNA]</scope>
    <source>
        <strain evidence="6 7">CBS 101986</strain>
    </source>
</reference>
<feature type="binding site" evidence="3">
    <location>
        <position position="144"/>
    </location>
    <ligand>
        <name>Mn(2+)</name>
        <dbReference type="ChEBI" id="CHEBI:29035"/>
        <label>1</label>
    </ligand>
</feature>